<sequence>MSGLRTNGLLEILTTKKWMVSPDFVHGVRDAIENNLNGHVALETKGKPLEAFYSLSGDVFKEYAIDNEGSAYRDGLVPKVPFVNVLNVLGPITRNGGACSYGSVDLRDLMMRAASSPNCLGHIFYIDTPGGSAWAKNDFQQAIDFAHERKQPVLAFIDGMCASAGMYLASFCDERYYMHPKDNIGCIGVMAAFYTQKDGSKDKYTSETYHEIYDPESFDKNKWVRDIANDNNDDLLIKDLADLGVEFRNDVKAACPKATDEHLHGKIFDAKDVEGILVDGQNTLAGCIERIKNLAEEKGNPASERVENSNTKNKNTMNKKYQTIADACGVSELVVTEEGTHFDLSLCDKLVETLTQAQTTRVELNAANALVGKMKLNAEELKQATEKAVSEAVAKANEEHNKQVEELKSANETALTEQKSTSDAALAEVQKELESVKAQLAEAQQTIADRDEQIKALVSTPSEKKDEGAAPANNGSGTHDAQLVVGAPKYDHSKSPAENAKALEEYKARLNAIAASKTER</sequence>
<dbReference type="PANTHER" id="PTHR42987">
    <property type="entry name" value="PEPTIDASE S49"/>
    <property type="match status" value="1"/>
</dbReference>
<dbReference type="GO" id="GO:0006508">
    <property type="term" value="P:proteolysis"/>
    <property type="evidence" value="ECO:0007669"/>
    <property type="project" value="InterPro"/>
</dbReference>
<protein>
    <recommendedName>
        <fullName evidence="3">Peptidase S49 domain-containing protein</fullName>
    </recommendedName>
</protein>
<reference evidence="4" key="1">
    <citation type="journal article" date="2021" name="Proc. Natl. Acad. Sci. U.S.A.">
        <title>A Catalog of Tens of Thousands of Viruses from Human Metagenomes Reveals Hidden Associations with Chronic Diseases.</title>
        <authorList>
            <person name="Tisza M.J."/>
            <person name="Buck C.B."/>
        </authorList>
    </citation>
    <scope>NUCLEOTIDE SEQUENCE</scope>
    <source>
        <strain evidence="4">CtLdn10</strain>
    </source>
</reference>
<name>A0A8S5SQX6_9CAUD</name>
<accession>A0A8S5SQX6</accession>
<comment type="similarity">
    <text evidence="1">Belongs to the peptidase S49 family.</text>
</comment>
<dbReference type="EMBL" id="BK032647">
    <property type="protein sequence ID" value="DAF53095.1"/>
    <property type="molecule type" value="Genomic_DNA"/>
</dbReference>
<feature type="compositionally biased region" description="Polar residues" evidence="2">
    <location>
        <begin position="410"/>
        <end position="423"/>
    </location>
</feature>
<dbReference type="GO" id="GO:0008233">
    <property type="term" value="F:peptidase activity"/>
    <property type="evidence" value="ECO:0007669"/>
    <property type="project" value="InterPro"/>
</dbReference>
<proteinExistence type="inferred from homology"/>
<feature type="domain" description="Peptidase S49" evidence="3">
    <location>
        <begin position="148"/>
        <end position="194"/>
    </location>
</feature>
<evidence type="ECO:0000313" key="4">
    <source>
        <dbReference type="EMBL" id="DAF53095.1"/>
    </source>
</evidence>
<dbReference type="Pfam" id="PF01343">
    <property type="entry name" value="Peptidase_S49"/>
    <property type="match status" value="1"/>
</dbReference>
<dbReference type="Gene3D" id="3.90.226.10">
    <property type="entry name" value="2-enoyl-CoA Hydratase, Chain A, domain 1"/>
    <property type="match status" value="1"/>
</dbReference>
<evidence type="ECO:0000256" key="2">
    <source>
        <dbReference type="SAM" id="MobiDB-lite"/>
    </source>
</evidence>
<dbReference type="SUPFAM" id="SSF52096">
    <property type="entry name" value="ClpP/crotonase"/>
    <property type="match status" value="1"/>
</dbReference>
<feature type="compositionally biased region" description="Basic and acidic residues" evidence="2">
    <location>
        <begin position="489"/>
        <end position="498"/>
    </location>
</feature>
<feature type="compositionally biased region" description="Basic and acidic residues" evidence="2">
    <location>
        <begin position="396"/>
        <end position="409"/>
    </location>
</feature>
<organism evidence="4">
    <name type="scientific">Siphoviridae sp. ctLdn10</name>
    <dbReference type="NCBI Taxonomy" id="2827847"/>
    <lineage>
        <taxon>Viruses</taxon>
        <taxon>Duplodnaviria</taxon>
        <taxon>Heunggongvirae</taxon>
        <taxon>Uroviricota</taxon>
        <taxon>Caudoviricetes</taxon>
    </lineage>
</organism>
<dbReference type="PANTHER" id="PTHR42987:SF4">
    <property type="entry name" value="PROTEASE SOHB-RELATED"/>
    <property type="match status" value="1"/>
</dbReference>
<dbReference type="InterPro" id="IPR029045">
    <property type="entry name" value="ClpP/crotonase-like_dom_sf"/>
</dbReference>
<feature type="region of interest" description="Disordered" evidence="2">
    <location>
        <begin position="458"/>
        <end position="498"/>
    </location>
</feature>
<evidence type="ECO:0000256" key="1">
    <source>
        <dbReference type="ARBA" id="ARBA00008683"/>
    </source>
</evidence>
<feature type="region of interest" description="Disordered" evidence="2">
    <location>
        <begin position="392"/>
        <end position="423"/>
    </location>
</feature>
<dbReference type="InterPro" id="IPR002142">
    <property type="entry name" value="Peptidase_S49"/>
</dbReference>
<evidence type="ECO:0000259" key="3">
    <source>
        <dbReference type="Pfam" id="PF01343"/>
    </source>
</evidence>